<keyword evidence="2" id="KW-1185">Reference proteome</keyword>
<evidence type="ECO:0000313" key="1">
    <source>
        <dbReference type="EMBL" id="UOG75191.1"/>
    </source>
</evidence>
<dbReference type="EMBL" id="CP094669">
    <property type="protein sequence ID" value="UOG75191.1"/>
    <property type="molecule type" value="Genomic_DNA"/>
</dbReference>
<reference evidence="1 2" key="1">
    <citation type="submission" date="2022-03" db="EMBL/GenBank/DDBJ databases">
        <title>Hymenobactersp. isolated from the air.</title>
        <authorList>
            <person name="Won M."/>
            <person name="Kwon S.-W."/>
        </authorList>
    </citation>
    <scope>NUCLEOTIDE SEQUENCE [LARGE SCALE GENOMIC DNA]</scope>
    <source>
        <strain evidence="1 2">KACC 21982</strain>
    </source>
</reference>
<dbReference type="Proteomes" id="UP000831113">
    <property type="component" value="Chromosome"/>
</dbReference>
<sequence>MKPPQDSGKQASVLIRNGDTNWAATEAALHVAGKLFGCWQLLNGPMTGFNAKLLYDR</sequence>
<accession>A0ABY4D240</accession>
<organism evidence="1 2">
    <name type="scientific">Hymenobacter tibetensis</name>
    <dbReference type="NCBI Taxonomy" id="497967"/>
    <lineage>
        <taxon>Bacteria</taxon>
        <taxon>Pseudomonadati</taxon>
        <taxon>Bacteroidota</taxon>
        <taxon>Cytophagia</taxon>
        <taxon>Cytophagales</taxon>
        <taxon>Hymenobacteraceae</taxon>
        <taxon>Hymenobacter</taxon>
    </lineage>
</organism>
<name>A0ABY4D240_9BACT</name>
<gene>
    <name evidence="1" type="ORF">MTX78_01000</name>
</gene>
<dbReference type="RefSeq" id="WP_243799090.1">
    <property type="nucleotide sequence ID" value="NZ_CP094669.1"/>
</dbReference>
<protein>
    <submittedName>
        <fullName evidence="1">Uncharacterized protein</fullName>
    </submittedName>
</protein>
<proteinExistence type="predicted"/>
<evidence type="ECO:0000313" key="2">
    <source>
        <dbReference type="Proteomes" id="UP000831113"/>
    </source>
</evidence>